<dbReference type="EMBL" id="JAEUBE010000158">
    <property type="protein sequence ID" value="KAH3668403.1"/>
    <property type="molecule type" value="Genomic_DNA"/>
</dbReference>
<evidence type="ECO:0000256" key="4">
    <source>
        <dbReference type="ARBA" id="ARBA00022490"/>
    </source>
</evidence>
<evidence type="ECO:0000313" key="8">
    <source>
        <dbReference type="EMBL" id="KAH3668403.1"/>
    </source>
</evidence>
<evidence type="ECO:0000313" key="9">
    <source>
        <dbReference type="Proteomes" id="UP000769157"/>
    </source>
</evidence>
<dbReference type="Gene3D" id="3.40.50.720">
    <property type="entry name" value="NAD(P)-binding Rossmann-like Domain"/>
    <property type="match status" value="1"/>
</dbReference>
<dbReference type="Pfam" id="PF00899">
    <property type="entry name" value="ThiF"/>
    <property type="match status" value="1"/>
</dbReference>
<sequence length="495" mass="56066">MNDTDVNNKYDRQVRLWNVSGQRRLVDSRVCFVGASPVACETAKNLVLPGVGKLVFVDDLAVDSSDLAANFFLQESDLHKDRARCVSDRLGELNADSSLEHVNTPWDQLIQDKGFWKQFDCVVNARLDPDTDLIDVLWQLGVPLVHIHATGVYSLVRVYSLERTIVETHATRADDFRLDAAWPELQTYVDSIDSHAAAEVPYSVLLIKTFQELEKKLGRRPTTRETRERLRELGDDDNVLEAVKKAALVGKESHTLDDRTRQLLAQKPSLATATMFWVLVEALDRFYQKHRLLPLNGSLPDMTSNTDRYLELQDIYRAKHDADKTELRGLATQVLAEHDRANETVTDAEMDLFVKNCNVLEVQRGSKNVWDPKTLEDENSPVLQNINIYFGFLALNAFHKQHGRYPTPADQAEVRSWSISELCRHRTVKSFPDGLEHVLDELLRAKGEVLHNVCALTGGIAAQEIIKVLTNQYVPLNNTLTFDGIRGQTGTWKID</sequence>
<accession>A0A9P8T6R9</accession>
<dbReference type="PIRSF" id="PIRSF039099">
    <property type="entry name" value="APP-BP1"/>
    <property type="match status" value="1"/>
</dbReference>
<evidence type="ECO:0000256" key="5">
    <source>
        <dbReference type="ARBA" id="ARBA00022786"/>
    </source>
</evidence>
<dbReference type="InterPro" id="IPR000594">
    <property type="entry name" value="ThiF_NAD_FAD-bd"/>
</dbReference>
<comment type="caution">
    <text evidence="8">The sequence shown here is derived from an EMBL/GenBank/DDBJ whole genome shotgun (WGS) entry which is preliminary data.</text>
</comment>
<comment type="similarity">
    <text evidence="3 6">Belongs to the ubiquitin-activating E1 family. ULA1 subfamily.</text>
</comment>
<comment type="pathway">
    <text evidence="2 6">Protein modification; protein neddylation.</text>
</comment>
<dbReference type="InterPro" id="IPR035985">
    <property type="entry name" value="Ubiquitin-activating_enz"/>
</dbReference>
<keyword evidence="5 6" id="KW-0833">Ubl conjugation pathway</keyword>
<comment type="subcellular location">
    <subcellularLocation>
        <location evidence="1">Cytoplasm</location>
    </subcellularLocation>
</comment>
<gene>
    <name evidence="8" type="ORF">OGAPHI_002157</name>
</gene>
<dbReference type="PANTHER" id="PTHR10953">
    <property type="entry name" value="UBIQUITIN-ACTIVATING ENZYME E1"/>
    <property type="match status" value="1"/>
</dbReference>
<evidence type="ECO:0000256" key="2">
    <source>
        <dbReference type="ARBA" id="ARBA00005032"/>
    </source>
</evidence>
<dbReference type="PANTHER" id="PTHR10953:SF29">
    <property type="entry name" value="NEDD8-ACTIVATING ENZYME E1 REGULATORY SUBUNIT"/>
    <property type="match status" value="1"/>
</dbReference>
<dbReference type="GO" id="GO:0045116">
    <property type="term" value="P:protein neddylation"/>
    <property type="evidence" value="ECO:0007669"/>
    <property type="project" value="UniProtKB-UniRule"/>
</dbReference>
<protein>
    <recommendedName>
        <fullName evidence="6">NEDD8-activating enzyme E1 regulatory subunit</fullName>
    </recommendedName>
</protein>
<dbReference type="Gene3D" id="3.40.50.12550">
    <property type="entry name" value="Ubiquitin-activating enzyme E1, inactive adenylation domain, subdomain 2"/>
    <property type="match status" value="1"/>
</dbReference>
<evidence type="ECO:0000259" key="7">
    <source>
        <dbReference type="Pfam" id="PF00899"/>
    </source>
</evidence>
<evidence type="ECO:0000256" key="6">
    <source>
        <dbReference type="PIRNR" id="PIRNR039099"/>
    </source>
</evidence>
<name>A0A9P8T6R9_9ASCO</name>
<dbReference type="GO" id="GO:0019781">
    <property type="term" value="F:NEDD8 activating enzyme activity"/>
    <property type="evidence" value="ECO:0007669"/>
    <property type="project" value="UniProtKB-UniRule"/>
</dbReference>
<reference evidence="8" key="1">
    <citation type="journal article" date="2021" name="Open Biol.">
        <title>Shared evolutionary footprints suggest mitochondrial oxidative damage underlies multiple complex I losses in fungi.</title>
        <authorList>
            <person name="Schikora-Tamarit M.A."/>
            <person name="Marcet-Houben M."/>
            <person name="Nosek J."/>
            <person name="Gabaldon T."/>
        </authorList>
    </citation>
    <scope>NUCLEOTIDE SEQUENCE</scope>
    <source>
        <strain evidence="8">CBS6075</strain>
    </source>
</reference>
<reference evidence="8" key="2">
    <citation type="submission" date="2021-01" db="EMBL/GenBank/DDBJ databases">
        <authorList>
            <person name="Schikora-Tamarit M.A."/>
        </authorList>
    </citation>
    <scope>NUCLEOTIDE SEQUENCE</scope>
    <source>
        <strain evidence="8">CBS6075</strain>
    </source>
</reference>
<evidence type="ECO:0000256" key="1">
    <source>
        <dbReference type="ARBA" id="ARBA00004496"/>
    </source>
</evidence>
<comment type="function">
    <text evidence="6">Regulatory subunit of the dimeric UBA3-ULA1 E1 enzyme.</text>
</comment>
<organism evidence="8 9">
    <name type="scientific">Ogataea philodendri</name>
    <dbReference type="NCBI Taxonomy" id="1378263"/>
    <lineage>
        <taxon>Eukaryota</taxon>
        <taxon>Fungi</taxon>
        <taxon>Dikarya</taxon>
        <taxon>Ascomycota</taxon>
        <taxon>Saccharomycotina</taxon>
        <taxon>Pichiomycetes</taxon>
        <taxon>Pichiales</taxon>
        <taxon>Pichiaceae</taxon>
        <taxon>Ogataea</taxon>
    </lineage>
</organism>
<dbReference type="InterPro" id="IPR045886">
    <property type="entry name" value="ThiF/MoeB/HesA"/>
</dbReference>
<dbReference type="GO" id="GO:0005737">
    <property type="term" value="C:cytoplasm"/>
    <property type="evidence" value="ECO:0007669"/>
    <property type="project" value="UniProtKB-SubCell"/>
</dbReference>
<dbReference type="GeneID" id="70234124"/>
<feature type="domain" description="THIF-type NAD/FAD binding fold" evidence="7">
    <location>
        <begin position="10"/>
        <end position="490"/>
    </location>
</feature>
<dbReference type="InterPro" id="IPR030667">
    <property type="entry name" value="APP-BP1"/>
</dbReference>
<dbReference type="Proteomes" id="UP000769157">
    <property type="component" value="Unassembled WGS sequence"/>
</dbReference>
<proteinExistence type="inferred from homology"/>
<dbReference type="SUPFAM" id="SSF69572">
    <property type="entry name" value="Activating enzymes of the ubiquitin-like proteins"/>
    <property type="match status" value="1"/>
</dbReference>
<dbReference type="RefSeq" id="XP_046062817.1">
    <property type="nucleotide sequence ID" value="XM_046202996.1"/>
</dbReference>
<keyword evidence="4" id="KW-0963">Cytoplasm</keyword>
<keyword evidence="9" id="KW-1185">Reference proteome</keyword>
<evidence type="ECO:0000256" key="3">
    <source>
        <dbReference type="ARBA" id="ARBA00006868"/>
    </source>
</evidence>
<dbReference type="AlphaFoldDB" id="A0A9P8T6R9"/>
<dbReference type="OrthoDB" id="1708823at2759"/>